<feature type="region of interest" description="Disordered" evidence="2">
    <location>
        <begin position="210"/>
        <end position="251"/>
    </location>
</feature>
<feature type="compositionally biased region" description="Low complexity" evidence="2">
    <location>
        <begin position="229"/>
        <end position="245"/>
    </location>
</feature>
<feature type="compositionally biased region" description="Low complexity" evidence="2">
    <location>
        <begin position="210"/>
        <end position="220"/>
    </location>
</feature>
<dbReference type="SUPFAM" id="SSF57701">
    <property type="entry name" value="Zn2/Cys6 DNA-binding domain"/>
    <property type="match status" value="1"/>
</dbReference>
<feature type="domain" description="Zn(2)-C6 fungal-type" evidence="3">
    <location>
        <begin position="57"/>
        <end position="87"/>
    </location>
</feature>
<dbReference type="Proteomes" id="UP001152130">
    <property type="component" value="Unassembled WGS sequence"/>
</dbReference>
<dbReference type="InterPro" id="IPR001138">
    <property type="entry name" value="Zn2Cys6_DnaBD"/>
</dbReference>
<organism evidence="4 5">
    <name type="scientific">Fusarium irregulare</name>
    <dbReference type="NCBI Taxonomy" id="2494466"/>
    <lineage>
        <taxon>Eukaryota</taxon>
        <taxon>Fungi</taxon>
        <taxon>Dikarya</taxon>
        <taxon>Ascomycota</taxon>
        <taxon>Pezizomycotina</taxon>
        <taxon>Sordariomycetes</taxon>
        <taxon>Hypocreomycetidae</taxon>
        <taxon>Hypocreales</taxon>
        <taxon>Nectriaceae</taxon>
        <taxon>Fusarium</taxon>
        <taxon>Fusarium incarnatum-equiseti species complex</taxon>
    </lineage>
</organism>
<dbReference type="GO" id="GO:0000981">
    <property type="term" value="F:DNA-binding transcription factor activity, RNA polymerase II-specific"/>
    <property type="evidence" value="ECO:0007669"/>
    <property type="project" value="InterPro"/>
</dbReference>
<dbReference type="InterPro" id="IPR036864">
    <property type="entry name" value="Zn2-C6_fun-type_DNA-bd_sf"/>
</dbReference>
<evidence type="ECO:0000259" key="3">
    <source>
        <dbReference type="PROSITE" id="PS50048"/>
    </source>
</evidence>
<comment type="caution">
    <text evidence="4">The sequence shown here is derived from an EMBL/GenBank/DDBJ whole genome shotgun (WGS) entry which is preliminary data.</text>
</comment>
<evidence type="ECO:0000256" key="2">
    <source>
        <dbReference type="SAM" id="MobiDB-lite"/>
    </source>
</evidence>
<dbReference type="Gene3D" id="4.10.240.10">
    <property type="entry name" value="Zn(2)-C6 fungal-type DNA-binding domain"/>
    <property type="match status" value="1"/>
</dbReference>
<dbReference type="CDD" id="cd12148">
    <property type="entry name" value="fungal_TF_MHR"/>
    <property type="match status" value="1"/>
</dbReference>
<dbReference type="InterPro" id="IPR053187">
    <property type="entry name" value="Notoamide_regulator"/>
</dbReference>
<dbReference type="EMBL" id="JAPDHF010000020">
    <property type="protein sequence ID" value="KAJ4006129.1"/>
    <property type="molecule type" value="Genomic_DNA"/>
</dbReference>
<feature type="region of interest" description="Disordered" evidence="2">
    <location>
        <begin position="1"/>
        <end position="20"/>
    </location>
</feature>
<keyword evidence="1" id="KW-0539">Nucleus</keyword>
<dbReference type="PANTHER" id="PTHR47256:SF1">
    <property type="entry name" value="ZN(II)2CYS6 TRANSCRIPTION FACTOR (EUROFUNG)"/>
    <property type="match status" value="1"/>
</dbReference>
<evidence type="ECO:0000256" key="1">
    <source>
        <dbReference type="ARBA" id="ARBA00023242"/>
    </source>
</evidence>
<dbReference type="CDD" id="cd00067">
    <property type="entry name" value="GAL4"/>
    <property type="match status" value="1"/>
</dbReference>
<gene>
    <name evidence="4" type="ORF">NW766_010958</name>
</gene>
<dbReference type="PROSITE" id="PS50048">
    <property type="entry name" value="ZN2_CY6_FUNGAL_2"/>
    <property type="match status" value="1"/>
</dbReference>
<evidence type="ECO:0000313" key="4">
    <source>
        <dbReference type="EMBL" id="KAJ4006129.1"/>
    </source>
</evidence>
<dbReference type="SMART" id="SM00066">
    <property type="entry name" value="GAL4"/>
    <property type="match status" value="1"/>
</dbReference>
<dbReference type="GO" id="GO:0008270">
    <property type="term" value="F:zinc ion binding"/>
    <property type="evidence" value="ECO:0007669"/>
    <property type="project" value="InterPro"/>
</dbReference>
<dbReference type="PANTHER" id="PTHR47256">
    <property type="entry name" value="ZN(II)2CYS6 TRANSCRIPTION FACTOR (EUROFUNG)-RELATED"/>
    <property type="match status" value="1"/>
</dbReference>
<sequence length="423" mass="46716">MNNNIPNKPTRAKEHQKTNRQLLPRKSLKAEHEAPQQHHYSPLDVSDLPRAALTSVACNNCRVRKSKCDGRKPTCSACASRRQQCTYRAEVTQEKMLELRKGSRDLFQALERLRTAPEDSVAALLQDLRSRGSVSEFLQSIDSGIVGASSPVNPLATSLAGSSASSPMEMDLNMRYSNAFPPLESLDITDVDLGLLALDKRKSKLLTAPSSSTASISPYSPLDISSRRSATPTTSESFSTPSDTTGESPQQQIDHRLEGLQIWQWTSVPIPDALAEQAISFYLVNEHPLLAFFDADLFLRDLVSAGGRFCSPLLVSSLLAWSCFEPRAQPLSFAFLREAKVRWRDLQNYDSVTTLTSAMFVTLTCNQHGQDRIGLFYLDASAEIGRRLGLFGDKDAAMPDIDGDEELQVAASYAAWGSFGWHR</sequence>
<dbReference type="Pfam" id="PF00172">
    <property type="entry name" value="Zn_clus"/>
    <property type="match status" value="1"/>
</dbReference>
<name>A0A9W8U4Z0_9HYPO</name>
<reference evidence="4" key="1">
    <citation type="submission" date="2022-10" db="EMBL/GenBank/DDBJ databases">
        <title>Fusarium specimens isolated from Avocado Roots.</title>
        <authorList>
            <person name="Stajich J."/>
            <person name="Roper C."/>
            <person name="Heimlech-Rivalta G."/>
        </authorList>
    </citation>
    <scope>NUCLEOTIDE SEQUENCE</scope>
    <source>
        <strain evidence="4">CF00143</strain>
    </source>
</reference>
<proteinExistence type="predicted"/>
<accession>A0A9W8U4Z0</accession>
<dbReference type="PROSITE" id="PS00463">
    <property type="entry name" value="ZN2_CY6_FUNGAL_1"/>
    <property type="match status" value="1"/>
</dbReference>
<keyword evidence="5" id="KW-1185">Reference proteome</keyword>
<evidence type="ECO:0000313" key="5">
    <source>
        <dbReference type="Proteomes" id="UP001152130"/>
    </source>
</evidence>
<dbReference type="AlphaFoldDB" id="A0A9W8U4Z0"/>
<protein>
    <recommendedName>
        <fullName evidence="3">Zn(2)-C6 fungal-type domain-containing protein</fullName>
    </recommendedName>
</protein>